<feature type="compositionally biased region" description="Basic and acidic residues" evidence="2">
    <location>
        <begin position="141"/>
        <end position="150"/>
    </location>
</feature>
<reference evidence="3" key="2">
    <citation type="submission" date="2022-06" db="UniProtKB">
        <authorList>
            <consortium name="EnsemblMetazoa"/>
        </authorList>
    </citation>
    <scope>IDENTIFICATION</scope>
    <source>
        <strain evidence="3">PS312</strain>
    </source>
</reference>
<dbReference type="PANTHER" id="PTHR15127:SF32">
    <property type="entry name" value="HEAVYWEIGHT, ISOFORM A"/>
    <property type="match status" value="1"/>
</dbReference>
<dbReference type="Proteomes" id="UP000005239">
    <property type="component" value="Unassembled WGS sequence"/>
</dbReference>
<dbReference type="Pfam" id="PF00017">
    <property type="entry name" value="SH2"/>
    <property type="match status" value="1"/>
</dbReference>
<dbReference type="InterPro" id="IPR000980">
    <property type="entry name" value="SH2"/>
</dbReference>
<dbReference type="InterPro" id="IPR036860">
    <property type="entry name" value="SH2_dom_sf"/>
</dbReference>
<reference evidence="4" key="1">
    <citation type="journal article" date="2008" name="Nat. Genet.">
        <title>The Pristionchus pacificus genome provides a unique perspective on nematode lifestyle and parasitism.</title>
        <authorList>
            <person name="Dieterich C."/>
            <person name="Clifton S.W."/>
            <person name="Schuster L.N."/>
            <person name="Chinwalla A."/>
            <person name="Delehaunty K."/>
            <person name="Dinkelacker I."/>
            <person name="Fulton L."/>
            <person name="Fulton R."/>
            <person name="Godfrey J."/>
            <person name="Minx P."/>
            <person name="Mitreva M."/>
            <person name="Roeseler W."/>
            <person name="Tian H."/>
            <person name="Witte H."/>
            <person name="Yang S.P."/>
            <person name="Wilson R.K."/>
            <person name="Sommer R.J."/>
        </authorList>
    </citation>
    <scope>NUCLEOTIDE SEQUENCE [LARGE SCALE GENOMIC DNA]</scope>
    <source>
        <strain evidence="4">PS312</strain>
    </source>
</reference>
<keyword evidence="4" id="KW-1185">Reference proteome</keyword>
<dbReference type="PROSITE" id="PS50001">
    <property type="entry name" value="SH2"/>
    <property type="match status" value="1"/>
</dbReference>
<feature type="region of interest" description="Disordered" evidence="2">
    <location>
        <begin position="120"/>
        <end position="150"/>
    </location>
</feature>
<dbReference type="OrthoDB" id="5914531at2759"/>
<protein>
    <submittedName>
        <fullName evidence="3">SH2 domain-containing protein</fullName>
    </submittedName>
</protein>
<dbReference type="SUPFAM" id="SSF55550">
    <property type="entry name" value="SH2 domain"/>
    <property type="match status" value="1"/>
</dbReference>
<dbReference type="EnsemblMetazoa" id="PPA07474.1">
    <property type="protein sequence ID" value="PPA07474.1"/>
    <property type="gene ID" value="WBGene00097028"/>
</dbReference>
<dbReference type="Gene3D" id="3.30.505.10">
    <property type="entry name" value="SH2 domain"/>
    <property type="match status" value="1"/>
</dbReference>
<evidence type="ECO:0000313" key="3">
    <source>
        <dbReference type="EnsemblMetazoa" id="PPA07474.1"/>
    </source>
</evidence>
<organism evidence="3 4">
    <name type="scientific">Pristionchus pacificus</name>
    <name type="common">Parasitic nematode worm</name>
    <dbReference type="NCBI Taxonomy" id="54126"/>
    <lineage>
        <taxon>Eukaryota</taxon>
        <taxon>Metazoa</taxon>
        <taxon>Ecdysozoa</taxon>
        <taxon>Nematoda</taxon>
        <taxon>Chromadorea</taxon>
        <taxon>Rhabditida</taxon>
        <taxon>Rhabditina</taxon>
        <taxon>Diplogasteromorpha</taxon>
        <taxon>Diplogasteroidea</taxon>
        <taxon>Neodiplogasteridae</taxon>
        <taxon>Pristionchus</taxon>
    </lineage>
</organism>
<proteinExistence type="predicted"/>
<dbReference type="PANTHER" id="PTHR15127">
    <property type="entry name" value="HEAVYWEIGHT, ISOFORM A"/>
    <property type="match status" value="1"/>
</dbReference>
<dbReference type="AlphaFoldDB" id="A0A2A6BL05"/>
<accession>A0A2A6BL05</accession>
<gene>
    <name evidence="3" type="primary">WBGene00097028</name>
</gene>
<dbReference type="InterPro" id="IPR051846">
    <property type="entry name" value="SH2_domain_adapters"/>
</dbReference>
<evidence type="ECO:0000256" key="2">
    <source>
        <dbReference type="SAM" id="MobiDB-lite"/>
    </source>
</evidence>
<sequence>MVCTHIPDRETRTRFCRSIIARTAASCSVISQSEMGEEYDVPWEYARRAGGVRLSSMRTSVNEGGGGGTMPMVSTTSHDCISSSSTSSLRYPPPPIEHRSISREEMAEAHSHSLALIRPEVRVEGRRRSSRGGGGGEEGEEGARRRRIDETSIRRDMDRVEAEKILQERATGDFVMRWREDGISAALSLRAHEGVLHLKIDRVGDRWIVGEGARFRSISQAISFYRKNPLPIRGARHICLSDCLSAPTRTTDAKL</sequence>
<accession>A0A8R1U657</accession>
<dbReference type="SMART" id="SM00252">
    <property type="entry name" value="SH2"/>
    <property type="match status" value="1"/>
</dbReference>
<keyword evidence="1" id="KW-0727">SH2 domain</keyword>
<name>A0A2A6BL05_PRIPA</name>
<evidence type="ECO:0000256" key="1">
    <source>
        <dbReference type="ARBA" id="ARBA00022999"/>
    </source>
</evidence>
<evidence type="ECO:0000313" key="4">
    <source>
        <dbReference type="Proteomes" id="UP000005239"/>
    </source>
</evidence>